<keyword evidence="6" id="KW-0175">Coiled coil</keyword>
<dbReference type="OMA" id="CFMNYKM"/>
<dbReference type="EMBL" id="LR899010">
    <property type="protein sequence ID" value="CAD7080706.1"/>
    <property type="molecule type" value="Genomic_DNA"/>
</dbReference>
<evidence type="ECO:0000313" key="9">
    <source>
        <dbReference type="Proteomes" id="UP000594454"/>
    </source>
</evidence>
<dbReference type="Proteomes" id="UP000594454">
    <property type="component" value="Chromosome 2"/>
</dbReference>
<evidence type="ECO:0000256" key="4">
    <source>
        <dbReference type="ARBA" id="ARBA00023125"/>
    </source>
</evidence>
<dbReference type="InterPro" id="IPR006612">
    <property type="entry name" value="THAP_Znf"/>
</dbReference>
<dbReference type="SUPFAM" id="SSF57716">
    <property type="entry name" value="Glucocorticoid receptor-like (DNA-binding domain)"/>
    <property type="match status" value="1"/>
</dbReference>
<dbReference type="InterPro" id="IPR026516">
    <property type="entry name" value="THAP1/10"/>
</dbReference>
<keyword evidence="2 5" id="KW-0863">Zinc-finger</keyword>
<dbReference type="InParanoid" id="A0A7R8YPG6"/>
<reference evidence="8 9" key="1">
    <citation type="submission" date="2020-11" db="EMBL/GenBank/DDBJ databases">
        <authorList>
            <person name="Wallbank WR R."/>
            <person name="Pardo Diaz C."/>
            <person name="Kozak K."/>
            <person name="Martin S."/>
            <person name="Jiggins C."/>
            <person name="Moest M."/>
            <person name="Warren A I."/>
            <person name="Generalovic N T."/>
            <person name="Byers J.R.P. K."/>
            <person name="Montejo-Kovacevich G."/>
            <person name="Yen C E."/>
        </authorList>
    </citation>
    <scope>NUCLEOTIDE SEQUENCE [LARGE SCALE GENOMIC DNA]</scope>
</reference>
<dbReference type="Pfam" id="PF05485">
    <property type="entry name" value="THAP"/>
    <property type="match status" value="1"/>
</dbReference>
<dbReference type="AlphaFoldDB" id="A0A7R8YPG6"/>
<evidence type="ECO:0000256" key="5">
    <source>
        <dbReference type="PROSITE-ProRule" id="PRU00309"/>
    </source>
</evidence>
<dbReference type="SMART" id="SM00692">
    <property type="entry name" value="DM3"/>
    <property type="match status" value="1"/>
</dbReference>
<dbReference type="OrthoDB" id="7683421at2759"/>
<evidence type="ECO:0000256" key="2">
    <source>
        <dbReference type="ARBA" id="ARBA00022771"/>
    </source>
</evidence>
<feature type="coiled-coil region" evidence="6">
    <location>
        <begin position="230"/>
        <end position="264"/>
    </location>
</feature>
<feature type="domain" description="THAP-type" evidence="7">
    <location>
        <begin position="1"/>
        <end position="86"/>
    </location>
</feature>
<keyword evidence="4 5" id="KW-0238">DNA-binding</keyword>
<sequence length="376" mass="43409">MGGCRCTFRDCTNSTANSPGTHFFHFPFRDWERCEKWAKYSGNMHFLTLEVSKLRNKVVCEKHFHDEYFMNYKKERLIQNAVPTFIRLGNNHVLDFSESDNPQPKYLEPSNLQHLIPPQTEKSYIEQVSKLNTVQDSPPPAKKPNLQQPRILNVAAPQNLISMKTPANLTMIPTQPEFSIESVSEADVTEIDFGPAMSLAEESVEDSELETEKISLKPDHEKELEFLQEIDSLKVELDEKTKEMHQMEKAMIKMREQIAAYEAKATKQVTQVETITTSKKLESSGGVSTPLNKSQLFNGIKKYLSPSMATMVRMEMFGGPEREWKQDEKNIAVELLSLGEHVFEYVRDEWRCRLPPKRDVEEWLGNRGQFQEDEDL</sequence>
<keyword evidence="3" id="KW-0862">Zinc</keyword>
<dbReference type="PANTHER" id="PTHR46600:SF11">
    <property type="entry name" value="THAP DOMAIN-CONTAINING PROTEIN 10"/>
    <property type="match status" value="1"/>
</dbReference>
<dbReference type="FunCoup" id="A0A7R8YPG6">
    <property type="interactions" value="12"/>
</dbReference>
<organism evidence="8 9">
    <name type="scientific">Hermetia illucens</name>
    <name type="common">Black soldier fly</name>
    <dbReference type="NCBI Taxonomy" id="343691"/>
    <lineage>
        <taxon>Eukaryota</taxon>
        <taxon>Metazoa</taxon>
        <taxon>Ecdysozoa</taxon>
        <taxon>Arthropoda</taxon>
        <taxon>Hexapoda</taxon>
        <taxon>Insecta</taxon>
        <taxon>Pterygota</taxon>
        <taxon>Neoptera</taxon>
        <taxon>Endopterygota</taxon>
        <taxon>Diptera</taxon>
        <taxon>Brachycera</taxon>
        <taxon>Stratiomyomorpha</taxon>
        <taxon>Stratiomyidae</taxon>
        <taxon>Hermetiinae</taxon>
        <taxon>Hermetia</taxon>
    </lineage>
</organism>
<name>A0A7R8YPG6_HERIL</name>
<evidence type="ECO:0000256" key="3">
    <source>
        <dbReference type="ARBA" id="ARBA00022833"/>
    </source>
</evidence>
<protein>
    <recommendedName>
        <fullName evidence="7">THAP-type domain-containing protein</fullName>
    </recommendedName>
</protein>
<dbReference type="SMART" id="SM00980">
    <property type="entry name" value="THAP"/>
    <property type="match status" value="1"/>
</dbReference>
<evidence type="ECO:0000256" key="1">
    <source>
        <dbReference type="ARBA" id="ARBA00022723"/>
    </source>
</evidence>
<dbReference type="PROSITE" id="PS50950">
    <property type="entry name" value="ZF_THAP"/>
    <property type="match status" value="1"/>
</dbReference>
<evidence type="ECO:0000313" key="8">
    <source>
        <dbReference type="EMBL" id="CAD7080706.1"/>
    </source>
</evidence>
<accession>A0A7R8YPG6</accession>
<dbReference type="GO" id="GO:0008270">
    <property type="term" value="F:zinc ion binding"/>
    <property type="evidence" value="ECO:0007669"/>
    <property type="project" value="UniProtKB-KW"/>
</dbReference>
<evidence type="ECO:0000256" key="6">
    <source>
        <dbReference type="SAM" id="Coils"/>
    </source>
</evidence>
<dbReference type="GO" id="GO:0043565">
    <property type="term" value="F:sequence-specific DNA binding"/>
    <property type="evidence" value="ECO:0007669"/>
    <property type="project" value="InterPro"/>
</dbReference>
<proteinExistence type="predicted"/>
<keyword evidence="1" id="KW-0479">Metal-binding</keyword>
<gene>
    <name evidence="8" type="ORF">HERILL_LOCUS3847</name>
</gene>
<evidence type="ECO:0000259" key="7">
    <source>
        <dbReference type="PROSITE" id="PS50950"/>
    </source>
</evidence>
<keyword evidence="9" id="KW-1185">Reference proteome</keyword>
<dbReference type="PANTHER" id="PTHR46600">
    <property type="entry name" value="THAP DOMAIN-CONTAINING"/>
    <property type="match status" value="1"/>
</dbReference>